<dbReference type="Proteomes" id="UP001381693">
    <property type="component" value="Unassembled WGS sequence"/>
</dbReference>
<evidence type="ECO:0000313" key="1">
    <source>
        <dbReference type="EMBL" id="KAK7081876.1"/>
    </source>
</evidence>
<organism evidence="1 2">
    <name type="scientific">Halocaridina rubra</name>
    <name type="common">Hawaiian red shrimp</name>
    <dbReference type="NCBI Taxonomy" id="373956"/>
    <lineage>
        <taxon>Eukaryota</taxon>
        <taxon>Metazoa</taxon>
        <taxon>Ecdysozoa</taxon>
        <taxon>Arthropoda</taxon>
        <taxon>Crustacea</taxon>
        <taxon>Multicrustacea</taxon>
        <taxon>Malacostraca</taxon>
        <taxon>Eumalacostraca</taxon>
        <taxon>Eucarida</taxon>
        <taxon>Decapoda</taxon>
        <taxon>Pleocyemata</taxon>
        <taxon>Caridea</taxon>
        <taxon>Atyoidea</taxon>
        <taxon>Atyidae</taxon>
        <taxon>Halocaridina</taxon>
    </lineage>
</organism>
<keyword evidence="2" id="KW-1185">Reference proteome</keyword>
<sequence>RVLECSRIFGDKEQRFSQWPHVVPAVGHEEGACGLARMLCTIDTSEPSVI</sequence>
<proteinExistence type="predicted"/>
<comment type="caution">
    <text evidence="1">The sequence shown here is derived from an EMBL/GenBank/DDBJ whole genome shotgun (WGS) entry which is preliminary data.</text>
</comment>
<feature type="non-terminal residue" evidence="1">
    <location>
        <position position="1"/>
    </location>
</feature>
<evidence type="ECO:0000313" key="2">
    <source>
        <dbReference type="Proteomes" id="UP001381693"/>
    </source>
</evidence>
<accession>A0AAN9A5Z1</accession>
<name>A0AAN9A5Z1_HALRR</name>
<reference evidence="1 2" key="1">
    <citation type="submission" date="2023-11" db="EMBL/GenBank/DDBJ databases">
        <title>Halocaridina rubra genome assembly.</title>
        <authorList>
            <person name="Smith C."/>
        </authorList>
    </citation>
    <scope>NUCLEOTIDE SEQUENCE [LARGE SCALE GENOMIC DNA]</scope>
    <source>
        <strain evidence="1">EP-1</strain>
        <tissue evidence="1">Whole</tissue>
    </source>
</reference>
<protein>
    <submittedName>
        <fullName evidence="1">Uncharacterized protein</fullName>
    </submittedName>
</protein>
<dbReference type="AlphaFoldDB" id="A0AAN9A5Z1"/>
<dbReference type="EMBL" id="JAXCGZ010004367">
    <property type="protein sequence ID" value="KAK7081876.1"/>
    <property type="molecule type" value="Genomic_DNA"/>
</dbReference>
<gene>
    <name evidence="1" type="ORF">SK128_026198</name>
</gene>